<dbReference type="GO" id="GO:0003700">
    <property type="term" value="F:DNA-binding transcription factor activity"/>
    <property type="evidence" value="ECO:0007669"/>
    <property type="project" value="TreeGrafter"/>
</dbReference>
<dbReference type="PROSITE" id="PS51078">
    <property type="entry name" value="ICLR_ED"/>
    <property type="match status" value="1"/>
</dbReference>
<evidence type="ECO:0000259" key="5">
    <source>
        <dbReference type="PROSITE" id="PS51078"/>
    </source>
</evidence>
<evidence type="ECO:0000313" key="6">
    <source>
        <dbReference type="EMBL" id="MXN17844.1"/>
    </source>
</evidence>
<name>A0A6L7G0I2_9RHOB</name>
<keyword evidence="2" id="KW-0238">DNA-binding</keyword>
<protein>
    <submittedName>
        <fullName evidence="6">Helix-turn-helix domain-containing protein</fullName>
    </submittedName>
</protein>
<gene>
    <name evidence="6" type="ORF">GR170_08360</name>
</gene>
<feature type="domain" description="IclR-ED" evidence="5">
    <location>
        <begin position="77"/>
        <end position="263"/>
    </location>
</feature>
<reference evidence="6 7" key="1">
    <citation type="submission" date="2019-12" db="EMBL/GenBank/DDBJ databases">
        <authorList>
            <person name="Li M."/>
        </authorList>
    </citation>
    <scope>NUCLEOTIDE SEQUENCE [LARGE SCALE GENOMIC DNA]</scope>
    <source>
        <strain evidence="6 7">GBMRC 2024</strain>
    </source>
</reference>
<proteinExistence type="predicted"/>
<evidence type="ECO:0000256" key="2">
    <source>
        <dbReference type="ARBA" id="ARBA00023125"/>
    </source>
</evidence>
<keyword evidence="1" id="KW-0805">Transcription regulation</keyword>
<evidence type="ECO:0000256" key="1">
    <source>
        <dbReference type="ARBA" id="ARBA00023015"/>
    </source>
</evidence>
<dbReference type="GO" id="GO:0003677">
    <property type="term" value="F:DNA binding"/>
    <property type="evidence" value="ECO:0007669"/>
    <property type="project" value="UniProtKB-KW"/>
</dbReference>
<dbReference type="SUPFAM" id="SSF55781">
    <property type="entry name" value="GAF domain-like"/>
    <property type="match status" value="1"/>
</dbReference>
<dbReference type="RefSeq" id="WP_160893590.1">
    <property type="nucleotide sequence ID" value="NZ_WUMU01000006.1"/>
</dbReference>
<evidence type="ECO:0000256" key="3">
    <source>
        <dbReference type="ARBA" id="ARBA00023163"/>
    </source>
</evidence>
<sequence>MNAPPEMPPREPRGVQAVETGFSLLAVLAAHGCLGVAELREISGLSRAQIHAYLVSFQRAGLIEKDPRGTGYRVGPFGLELGMAQLLRLDPQAIAAEEARRTAETCGQTISTSVWGLYGPTVTATLQAGEEIRNSARPGTVYSVTGTATGILFAALLPADVIRATAAAQHGEPDPVRFIGRCPALEEIRPQIEQARTHDMAITYSWPQRGVSALAAPVRNFSDEIEMVLTMIGADTEIDIDPQGFHATQMRALAARVSRQLGHVPARD</sequence>
<dbReference type="Gene3D" id="3.30.450.40">
    <property type="match status" value="1"/>
</dbReference>
<dbReference type="InterPro" id="IPR005471">
    <property type="entry name" value="Tscrpt_reg_IclR_N"/>
</dbReference>
<accession>A0A6L7G0I2</accession>
<dbReference type="InterPro" id="IPR014757">
    <property type="entry name" value="Tscrpt_reg_IclR_C"/>
</dbReference>
<dbReference type="Proteomes" id="UP000477911">
    <property type="component" value="Unassembled WGS sequence"/>
</dbReference>
<dbReference type="PANTHER" id="PTHR30136:SF8">
    <property type="entry name" value="TRANSCRIPTIONAL REGULATORY PROTEIN"/>
    <property type="match status" value="1"/>
</dbReference>
<dbReference type="InterPro" id="IPR036388">
    <property type="entry name" value="WH-like_DNA-bd_sf"/>
</dbReference>
<keyword evidence="3" id="KW-0804">Transcription</keyword>
<evidence type="ECO:0000259" key="4">
    <source>
        <dbReference type="PROSITE" id="PS51077"/>
    </source>
</evidence>
<dbReference type="PROSITE" id="PS51077">
    <property type="entry name" value="HTH_ICLR"/>
    <property type="match status" value="1"/>
</dbReference>
<dbReference type="InterPro" id="IPR029016">
    <property type="entry name" value="GAF-like_dom_sf"/>
</dbReference>
<dbReference type="SUPFAM" id="SSF46785">
    <property type="entry name" value="Winged helix' DNA-binding domain"/>
    <property type="match status" value="1"/>
</dbReference>
<organism evidence="6 7">
    <name type="scientific">Pseudooceanicola albus</name>
    <dbReference type="NCBI Taxonomy" id="2692189"/>
    <lineage>
        <taxon>Bacteria</taxon>
        <taxon>Pseudomonadati</taxon>
        <taxon>Pseudomonadota</taxon>
        <taxon>Alphaproteobacteria</taxon>
        <taxon>Rhodobacterales</taxon>
        <taxon>Paracoccaceae</taxon>
        <taxon>Pseudooceanicola</taxon>
    </lineage>
</organism>
<dbReference type="Pfam" id="PF09339">
    <property type="entry name" value="HTH_IclR"/>
    <property type="match status" value="1"/>
</dbReference>
<dbReference type="GO" id="GO:0045892">
    <property type="term" value="P:negative regulation of DNA-templated transcription"/>
    <property type="evidence" value="ECO:0007669"/>
    <property type="project" value="TreeGrafter"/>
</dbReference>
<evidence type="ECO:0000313" key="7">
    <source>
        <dbReference type="Proteomes" id="UP000477911"/>
    </source>
</evidence>
<dbReference type="PANTHER" id="PTHR30136">
    <property type="entry name" value="HELIX-TURN-HELIX TRANSCRIPTIONAL REGULATOR, ICLR FAMILY"/>
    <property type="match status" value="1"/>
</dbReference>
<dbReference type="SMART" id="SM00346">
    <property type="entry name" value="HTH_ICLR"/>
    <property type="match status" value="1"/>
</dbReference>
<dbReference type="InterPro" id="IPR036390">
    <property type="entry name" value="WH_DNA-bd_sf"/>
</dbReference>
<comment type="caution">
    <text evidence="6">The sequence shown here is derived from an EMBL/GenBank/DDBJ whole genome shotgun (WGS) entry which is preliminary data.</text>
</comment>
<dbReference type="InterPro" id="IPR050707">
    <property type="entry name" value="HTH_MetabolicPath_Reg"/>
</dbReference>
<dbReference type="Gene3D" id="1.10.10.10">
    <property type="entry name" value="Winged helix-like DNA-binding domain superfamily/Winged helix DNA-binding domain"/>
    <property type="match status" value="1"/>
</dbReference>
<dbReference type="EMBL" id="WUMU01000006">
    <property type="protein sequence ID" value="MXN17844.1"/>
    <property type="molecule type" value="Genomic_DNA"/>
</dbReference>
<keyword evidence="7" id="KW-1185">Reference proteome</keyword>
<feature type="domain" description="HTH iclR-type" evidence="4">
    <location>
        <begin position="15"/>
        <end position="76"/>
    </location>
</feature>
<dbReference type="AlphaFoldDB" id="A0A6L7G0I2"/>